<dbReference type="Pfam" id="PF01852">
    <property type="entry name" value="START"/>
    <property type="match status" value="1"/>
</dbReference>
<accession>A0ABQ6MJ95</accession>
<evidence type="ECO:0000313" key="2">
    <source>
        <dbReference type="EMBL" id="GMI27561.1"/>
    </source>
</evidence>
<dbReference type="SUPFAM" id="SSF55961">
    <property type="entry name" value="Bet v1-like"/>
    <property type="match status" value="1"/>
</dbReference>
<feature type="non-terminal residue" evidence="2">
    <location>
        <position position="1"/>
    </location>
</feature>
<reference evidence="2 3" key="1">
    <citation type="journal article" date="2023" name="Commun. Biol.">
        <title>Genome analysis of Parmales, the sister group of diatoms, reveals the evolutionary specialization of diatoms from phago-mixotrophs to photoautotrophs.</title>
        <authorList>
            <person name="Ban H."/>
            <person name="Sato S."/>
            <person name="Yoshikawa S."/>
            <person name="Yamada K."/>
            <person name="Nakamura Y."/>
            <person name="Ichinomiya M."/>
            <person name="Sato N."/>
            <person name="Blanc-Mathieu R."/>
            <person name="Endo H."/>
            <person name="Kuwata A."/>
            <person name="Ogata H."/>
        </authorList>
    </citation>
    <scope>NUCLEOTIDE SEQUENCE [LARGE SCALE GENOMIC DNA]</scope>
</reference>
<dbReference type="Proteomes" id="UP001165060">
    <property type="component" value="Unassembled WGS sequence"/>
</dbReference>
<dbReference type="InterPro" id="IPR023393">
    <property type="entry name" value="START-like_dom_sf"/>
</dbReference>
<dbReference type="EMBL" id="BRYB01001518">
    <property type="protein sequence ID" value="GMI27561.1"/>
    <property type="molecule type" value="Genomic_DNA"/>
</dbReference>
<evidence type="ECO:0000313" key="3">
    <source>
        <dbReference type="Proteomes" id="UP001165060"/>
    </source>
</evidence>
<gene>
    <name evidence="2" type="ORF">TeGR_g2747</name>
</gene>
<evidence type="ECO:0000259" key="1">
    <source>
        <dbReference type="PROSITE" id="PS50848"/>
    </source>
</evidence>
<protein>
    <recommendedName>
        <fullName evidence="1">START domain-containing protein</fullName>
    </recommendedName>
</protein>
<dbReference type="PROSITE" id="PS50848">
    <property type="entry name" value="START"/>
    <property type="match status" value="1"/>
</dbReference>
<dbReference type="Gene3D" id="3.30.530.20">
    <property type="match status" value="1"/>
</dbReference>
<dbReference type="InterPro" id="IPR002913">
    <property type="entry name" value="START_lipid-bd_dom"/>
</dbReference>
<comment type="caution">
    <text evidence="2">The sequence shown here is derived from an EMBL/GenBank/DDBJ whole genome shotgun (WGS) entry which is preliminary data.</text>
</comment>
<keyword evidence="3" id="KW-1185">Reference proteome</keyword>
<sequence>YVLSANLMILGVACTFPRFFGVSIVASLDVIFDMSYIAIQLFYVSGFKVGMSATNFVAIAVPVAQAVKVRGAYLRACRKGVSELLNKRAIETRLAAAESEGSLDEEIIFATVEAMTKEGETSDREGVAASRHLRGVAGATMMPELFIQKSDESNLKIGLVKFIVPVATPQQVLWENYREAPTEVQLEEDWPVLVKELEKISSSHRIVRAYPNSNRHEGTFSLISARDAVLHDCWKELDVGTFAVAGRSTLHPDAPPQIGFVRAEIKLQGQLYKPLIDPATGACVGTSVVHIECVDPRGLISSGVMNAFLASSLEEHVL</sequence>
<proteinExistence type="predicted"/>
<name>A0ABQ6MJ95_9STRA</name>
<feature type="domain" description="START" evidence="1">
    <location>
        <begin position="174"/>
        <end position="318"/>
    </location>
</feature>
<organism evidence="2 3">
    <name type="scientific">Tetraparma gracilis</name>
    <dbReference type="NCBI Taxonomy" id="2962635"/>
    <lineage>
        <taxon>Eukaryota</taxon>
        <taxon>Sar</taxon>
        <taxon>Stramenopiles</taxon>
        <taxon>Ochrophyta</taxon>
        <taxon>Bolidophyceae</taxon>
        <taxon>Parmales</taxon>
        <taxon>Triparmaceae</taxon>
        <taxon>Tetraparma</taxon>
    </lineage>
</organism>